<feature type="domain" description="RING-type" evidence="5">
    <location>
        <begin position="839"/>
        <end position="874"/>
    </location>
</feature>
<gene>
    <name evidence="6" type="ORF">BDA99DRAFT_223312</name>
</gene>
<evidence type="ECO:0000256" key="4">
    <source>
        <dbReference type="SAM" id="MobiDB-lite"/>
    </source>
</evidence>
<dbReference type="GO" id="GO:0008270">
    <property type="term" value="F:zinc ion binding"/>
    <property type="evidence" value="ECO:0007669"/>
    <property type="project" value="UniProtKB-KW"/>
</dbReference>
<organism evidence="6 7">
    <name type="scientific">Phascolomyces articulosus</name>
    <dbReference type="NCBI Taxonomy" id="60185"/>
    <lineage>
        <taxon>Eukaryota</taxon>
        <taxon>Fungi</taxon>
        <taxon>Fungi incertae sedis</taxon>
        <taxon>Mucoromycota</taxon>
        <taxon>Mucoromycotina</taxon>
        <taxon>Mucoromycetes</taxon>
        <taxon>Mucorales</taxon>
        <taxon>Lichtheimiaceae</taxon>
        <taxon>Phascolomyces</taxon>
    </lineage>
</organism>
<feature type="region of interest" description="Disordered" evidence="4">
    <location>
        <begin position="1"/>
        <end position="226"/>
    </location>
</feature>
<feature type="compositionally biased region" description="Low complexity" evidence="4">
    <location>
        <begin position="270"/>
        <end position="284"/>
    </location>
</feature>
<evidence type="ECO:0000256" key="2">
    <source>
        <dbReference type="PROSITE-ProRule" id="PRU00175"/>
    </source>
</evidence>
<evidence type="ECO:0000256" key="3">
    <source>
        <dbReference type="SAM" id="Coils"/>
    </source>
</evidence>
<feature type="compositionally biased region" description="Pro residues" evidence="4">
    <location>
        <begin position="85"/>
        <end position="100"/>
    </location>
</feature>
<protein>
    <recommendedName>
        <fullName evidence="5">RING-type domain-containing protein</fullName>
    </recommendedName>
</protein>
<dbReference type="InterPro" id="IPR001841">
    <property type="entry name" value="Znf_RING"/>
</dbReference>
<dbReference type="Pfam" id="PF13920">
    <property type="entry name" value="zf-C3HC4_3"/>
    <property type="match status" value="1"/>
</dbReference>
<feature type="compositionally biased region" description="Polar residues" evidence="4">
    <location>
        <begin position="133"/>
        <end position="162"/>
    </location>
</feature>
<dbReference type="InterPro" id="IPR013083">
    <property type="entry name" value="Znf_RING/FYVE/PHD"/>
</dbReference>
<keyword evidence="2" id="KW-0862">Zinc</keyword>
<sequence length="886" mass="100565">MSLSTQANNMPKSNTTHNAAIKWNDFAAKEYQEHSRPRVNRGPRQQYPNHKQQHSQQQTRRYPYQTQSPQSPPLQQKQSPSLSDAPPPSSPPPPTPPPPQSTTKAQQSPQLQKKEMDSSQSWQSFAAQEESRASPQRTMIFNNDSYSIPRRTSTTPFQSHTHLATPRKSVSESVRKERYNPNNNNNHTQYHYYNNNNHHNHGNASSHSVSSSPRMSSATTTSTAIMPSARYQPTLLDPPLCFCNKPAHERQTLLDGTIYECHFIGNIINNNNNNDNNTKNNNVNHKGAEDKDDENQEEEKSHGHPTNYNKEQQVPVCLFHVHKDFWDVCRRKLHEGRPIDKLDPALSSCPAFNFVFCLILRQQNALSKRTHLIPPNCYCNRPSRIIDNVAQYHHRPFLACQYLESSDHPVRCGYFVFIENARFKPPDSLIHSYPLSSSSQQELDKQHVQSPWNTTSSAYSPTTSYASSSVSDQDGTSHQLKPHSSSSSDFPPSPHESVCSTPTASSFRTITTHNHEEDETIYNPSSLSHKTPEQLVSLLTSAANRRNNCYIQSQPEMEEGVGEEQVRDMGERGQQEVQEARMDEQGDEEGGEGSDGVNITASGDELIRLLQGARMPYWHTPPPPQDEKRATLLALLNQHHTHDNQATTTTSKAGDGASTTSSTSSLSDSSKQNEMSTIRGAYGLLIPGSVYARQALIKKTSRGSHRLEEERNIQELKQKIMAMQDIVGNLEAEKEEHRKQAQREQQKLIDLQTEQEKQAAGTQALIQQAEAMEQEKQKLTDTIQELKQVLQEEIQLRQKSQYRTVELEQMAEDVLKINEELTQEMSEKEEKLNFKDLKCRVCFQENIEYALVPCYHCSYCKTCAEKLTECAICREAKYAIQKIYLS</sequence>
<feature type="compositionally biased region" description="Polar residues" evidence="4">
    <location>
        <begin position="1"/>
        <end position="18"/>
    </location>
</feature>
<evidence type="ECO:0000313" key="6">
    <source>
        <dbReference type="EMBL" id="KAI9249194.1"/>
    </source>
</evidence>
<feature type="compositionally biased region" description="Low complexity" evidence="4">
    <location>
        <begin position="55"/>
        <end position="84"/>
    </location>
</feature>
<dbReference type="AlphaFoldDB" id="A0AAD5P947"/>
<dbReference type="InterPro" id="IPR051483">
    <property type="entry name" value="MAP7_domain-containing"/>
</dbReference>
<feature type="region of interest" description="Disordered" evidence="4">
    <location>
        <begin position="434"/>
        <end position="505"/>
    </location>
</feature>
<dbReference type="EMBL" id="JAIXMP010000036">
    <property type="protein sequence ID" value="KAI9249194.1"/>
    <property type="molecule type" value="Genomic_DNA"/>
</dbReference>
<feature type="region of interest" description="Disordered" evidence="4">
    <location>
        <begin position="270"/>
        <end position="309"/>
    </location>
</feature>
<reference evidence="6" key="1">
    <citation type="journal article" date="2022" name="IScience">
        <title>Evolution of zygomycete secretomes and the origins of terrestrial fungal ecologies.</title>
        <authorList>
            <person name="Chang Y."/>
            <person name="Wang Y."/>
            <person name="Mondo S."/>
            <person name="Ahrendt S."/>
            <person name="Andreopoulos W."/>
            <person name="Barry K."/>
            <person name="Beard J."/>
            <person name="Benny G.L."/>
            <person name="Blankenship S."/>
            <person name="Bonito G."/>
            <person name="Cuomo C."/>
            <person name="Desiro A."/>
            <person name="Gervers K.A."/>
            <person name="Hundley H."/>
            <person name="Kuo A."/>
            <person name="LaButti K."/>
            <person name="Lang B.F."/>
            <person name="Lipzen A."/>
            <person name="O'Donnell K."/>
            <person name="Pangilinan J."/>
            <person name="Reynolds N."/>
            <person name="Sandor L."/>
            <person name="Smith M.E."/>
            <person name="Tsang A."/>
            <person name="Grigoriev I.V."/>
            <person name="Stajich J.E."/>
            <person name="Spatafora J.W."/>
        </authorList>
    </citation>
    <scope>NUCLEOTIDE SEQUENCE</scope>
    <source>
        <strain evidence="6">RSA 2281</strain>
    </source>
</reference>
<name>A0AAD5P947_9FUNG</name>
<keyword evidence="7" id="KW-1185">Reference proteome</keyword>
<accession>A0AAD5P947</accession>
<feature type="compositionally biased region" description="Polar residues" evidence="4">
    <location>
        <begin position="472"/>
        <end position="483"/>
    </location>
</feature>
<dbReference type="PANTHER" id="PTHR15073:SF1">
    <property type="entry name" value="RETICULOCYTE-BINDING PROTEIN HOMOLOG 2A"/>
    <property type="match status" value="1"/>
</dbReference>
<comment type="caution">
    <text evidence="6">The sequence shown here is derived from an EMBL/GenBank/DDBJ whole genome shotgun (WGS) entry which is preliminary data.</text>
</comment>
<feature type="coiled-coil region" evidence="3">
    <location>
        <begin position="706"/>
        <end position="838"/>
    </location>
</feature>
<keyword evidence="2" id="KW-0479">Metal-binding</keyword>
<feature type="compositionally biased region" description="Low complexity" evidence="4">
    <location>
        <begin position="101"/>
        <end position="110"/>
    </location>
</feature>
<feature type="compositionally biased region" description="Basic and acidic residues" evidence="4">
    <location>
        <begin position="169"/>
        <end position="179"/>
    </location>
</feature>
<keyword evidence="2" id="KW-0863">Zinc-finger</keyword>
<dbReference type="PANTHER" id="PTHR15073">
    <property type="entry name" value="MICROTUBULE-ASSOCIATED PROTEIN"/>
    <property type="match status" value="1"/>
</dbReference>
<evidence type="ECO:0000313" key="7">
    <source>
        <dbReference type="Proteomes" id="UP001209540"/>
    </source>
</evidence>
<dbReference type="Gene3D" id="3.30.40.10">
    <property type="entry name" value="Zinc/RING finger domain, C3HC4 (zinc finger)"/>
    <property type="match status" value="1"/>
</dbReference>
<evidence type="ECO:0000259" key="5">
    <source>
        <dbReference type="PROSITE" id="PS50089"/>
    </source>
</evidence>
<keyword evidence="1 3" id="KW-0175">Coiled coil</keyword>
<feature type="compositionally biased region" description="Low complexity" evidence="4">
    <location>
        <begin position="454"/>
        <end position="471"/>
    </location>
</feature>
<reference evidence="6" key="2">
    <citation type="submission" date="2023-02" db="EMBL/GenBank/DDBJ databases">
        <authorList>
            <consortium name="DOE Joint Genome Institute"/>
            <person name="Mondo S.J."/>
            <person name="Chang Y."/>
            <person name="Wang Y."/>
            <person name="Ahrendt S."/>
            <person name="Andreopoulos W."/>
            <person name="Barry K."/>
            <person name="Beard J."/>
            <person name="Benny G.L."/>
            <person name="Blankenship S."/>
            <person name="Bonito G."/>
            <person name="Cuomo C."/>
            <person name="Desiro A."/>
            <person name="Gervers K.A."/>
            <person name="Hundley H."/>
            <person name="Kuo A."/>
            <person name="LaButti K."/>
            <person name="Lang B.F."/>
            <person name="Lipzen A."/>
            <person name="O'Donnell K."/>
            <person name="Pangilinan J."/>
            <person name="Reynolds N."/>
            <person name="Sandor L."/>
            <person name="Smith M.W."/>
            <person name="Tsang A."/>
            <person name="Grigoriev I.V."/>
            <person name="Stajich J.E."/>
            <person name="Spatafora J.W."/>
        </authorList>
    </citation>
    <scope>NUCLEOTIDE SEQUENCE</scope>
    <source>
        <strain evidence="6">RSA 2281</strain>
    </source>
</reference>
<feature type="region of interest" description="Disordered" evidence="4">
    <location>
        <begin position="642"/>
        <end position="674"/>
    </location>
</feature>
<dbReference type="SUPFAM" id="SSF57850">
    <property type="entry name" value="RING/U-box"/>
    <property type="match status" value="1"/>
</dbReference>
<proteinExistence type="predicted"/>
<feature type="compositionally biased region" description="Low complexity" evidence="4">
    <location>
        <begin position="647"/>
        <end position="670"/>
    </location>
</feature>
<evidence type="ECO:0000256" key="1">
    <source>
        <dbReference type="ARBA" id="ARBA00023054"/>
    </source>
</evidence>
<feature type="compositionally biased region" description="Basic and acidic residues" evidence="4">
    <location>
        <begin position="571"/>
        <end position="584"/>
    </location>
</feature>
<dbReference type="Proteomes" id="UP001209540">
    <property type="component" value="Unassembled WGS sequence"/>
</dbReference>
<feature type="region of interest" description="Disordered" evidence="4">
    <location>
        <begin position="571"/>
        <end position="599"/>
    </location>
</feature>
<feature type="compositionally biased region" description="Basic and acidic residues" evidence="4">
    <location>
        <begin position="27"/>
        <end position="36"/>
    </location>
</feature>
<dbReference type="PROSITE" id="PS50089">
    <property type="entry name" value="ZF_RING_2"/>
    <property type="match status" value="1"/>
</dbReference>
<feature type="compositionally biased region" description="Low complexity" evidence="4">
    <location>
        <begin position="180"/>
        <end position="224"/>
    </location>
</feature>